<accession>A0A2A2H4B0</accession>
<dbReference type="PANTHER" id="PTHR43861">
    <property type="entry name" value="TRANS-ACONITATE 2-METHYLTRANSFERASE-RELATED"/>
    <property type="match status" value="1"/>
</dbReference>
<dbReference type="AlphaFoldDB" id="A0A2A2H4B0"/>
<dbReference type="GO" id="GO:0032259">
    <property type="term" value="P:methylation"/>
    <property type="evidence" value="ECO:0007669"/>
    <property type="project" value="UniProtKB-KW"/>
</dbReference>
<dbReference type="EMBL" id="LMVM01000023">
    <property type="protein sequence ID" value="PAV04249.1"/>
    <property type="molecule type" value="Genomic_DNA"/>
</dbReference>
<protein>
    <submittedName>
        <fullName evidence="2">Methyltransferase type 11</fullName>
    </submittedName>
</protein>
<dbReference type="Proteomes" id="UP000217784">
    <property type="component" value="Unassembled WGS sequence"/>
</dbReference>
<gene>
    <name evidence="2" type="ORF">ASJ80_05190</name>
</gene>
<dbReference type="InterPro" id="IPR029063">
    <property type="entry name" value="SAM-dependent_MTases_sf"/>
</dbReference>
<dbReference type="GO" id="GO:0008168">
    <property type="term" value="F:methyltransferase activity"/>
    <property type="evidence" value="ECO:0007669"/>
    <property type="project" value="UniProtKB-KW"/>
</dbReference>
<dbReference type="CDD" id="cd02440">
    <property type="entry name" value="AdoMet_MTases"/>
    <property type="match status" value="1"/>
</dbReference>
<name>A0A2A2H4B0_METBR</name>
<sequence length="191" mass="21302">MAESEKHFHHGRSSKEILDSNRVLSAVGLKKGDTFLDAGCGDGYISLTASKIVGNEGKIIAVDVWEESINVFKEKIKSENIKNINAEVANITQKIPVDDESIDILYMGNVLHGFIENNEVETVMKEIQRVIKKGGSFAVVEFKKEESTHGPPLHVRITPEDIEEIVKNYGFTLNKVEEVGTYHYATILTKN</sequence>
<dbReference type="OrthoDB" id="1018at2157"/>
<dbReference type="InterPro" id="IPR025714">
    <property type="entry name" value="Methyltranfer_dom"/>
</dbReference>
<feature type="domain" description="Methyltransferase" evidence="1">
    <location>
        <begin position="30"/>
        <end position="145"/>
    </location>
</feature>
<dbReference type="SUPFAM" id="SSF53335">
    <property type="entry name" value="S-adenosyl-L-methionine-dependent methyltransferases"/>
    <property type="match status" value="1"/>
</dbReference>
<keyword evidence="2" id="KW-0808">Transferase</keyword>
<organism evidence="2 3">
    <name type="scientific">Methanobacterium bryantii</name>
    <dbReference type="NCBI Taxonomy" id="2161"/>
    <lineage>
        <taxon>Archaea</taxon>
        <taxon>Methanobacteriati</taxon>
        <taxon>Methanobacteriota</taxon>
        <taxon>Methanomada group</taxon>
        <taxon>Methanobacteria</taxon>
        <taxon>Methanobacteriales</taxon>
        <taxon>Methanobacteriaceae</taxon>
        <taxon>Methanobacterium</taxon>
    </lineage>
</organism>
<dbReference type="PANTHER" id="PTHR43861:SF1">
    <property type="entry name" value="TRANS-ACONITATE 2-METHYLTRANSFERASE"/>
    <property type="match status" value="1"/>
</dbReference>
<dbReference type="RefSeq" id="WP_069583351.1">
    <property type="nucleotide sequence ID" value="NZ_LMVM01000023.1"/>
</dbReference>
<evidence type="ECO:0000313" key="2">
    <source>
        <dbReference type="EMBL" id="PAV04249.1"/>
    </source>
</evidence>
<keyword evidence="2" id="KW-0489">Methyltransferase</keyword>
<dbReference type="Pfam" id="PF13847">
    <property type="entry name" value="Methyltransf_31"/>
    <property type="match status" value="1"/>
</dbReference>
<proteinExistence type="predicted"/>
<evidence type="ECO:0000259" key="1">
    <source>
        <dbReference type="Pfam" id="PF13847"/>
    </source>
</evidence>
<reference evidence="2 3" key="1">
    <citation type="journal article" date="2017" name="BMC Genomics">
        <title>Genomic analysis of methanogenic archaea reveals a shift towards energy conservation.</title>
        <authorList>
            <person name="Gilmore S.P."/>
            <person name="Henske J.K."/>
            <person name="Sexton J.A."/>
            <person name="Solomon K.V."/>
            <person name="Seppala S."/>
            <person name="Yoo J.I."/>
            <person name="Huyett L.M."/>
            <person name="Pressman A."/>
            <person name="Cogan J.Z."/>
            <person name="Kivenson V."/>
            <person name="Peng X."/>
            <person name="Tan Y."/>
            <person name="Valentine D.L."/>
            <person name="O'Malley M.A."/>
        </authorList>
    </citation>
    <scope>NUCLEOTIDE SEQUENCE [LARGE SCALE GENOMIC DNA]</scope>
    <source>
        <strain evidence="2 3">M.o.H.</strain>
    </source>
</reference>
<evidence type="ECO:0000313" key="3">
    <source>
        <dbReference type="Proteomes" id="UP000217784"/>
    </source>
</evidence>
<dbReference type="Gene3D" id="3.40.50.150">
    <property type="entry name" value="Vaccinia Virus protein VP39"/>
    <property type="match status" value="1"/>
</dbReference>
<keyword evidence="3" id="KW-1185">Reference proteome</keyword>
<comment type="caution">
    <text evidence="2">The sequence shown here is derived from an EMBL/GenBank/DDBJ whole genome shotgun (WGS) entry which is preliminary data.</text>
</comment>